<comment type="caution">
    <text evidence="1">The sequence shown here is derived from an EMBL/GenBank/DDBJ whole genome shotgun (WGS) entry which is preliminary data.</text>
</comment>
<dbReference type="PANTHER" id="PTHR34986:SF1">
    <property type="entry name" value="PROTEIN YIAL"/>
    <property type="match status" value="1"/>
</dbReference>
<keyword evidence="2" id="KW-1185">Reference proteome</keyword>
<dbReference type="SUPFAM" id="SSF51197">
    <property type="entry name" value="Clavaminate synthase-like"/>
    <property type="match status" value="1"/>
</dbReference>
<dbReference type="Proteomes" id="UP000248314">
    <property type="component" value="Unassembled WGS sequence"/>
</dbReference>
<protein>
    <submittedName>
        <fullName evidence="1">YhcH/YjgK/YiaL family protein</fullName>
    </submittedName>
</protein>
<proteinExistence type="predicted"/>
<organism evidence="1 2">
    <name type="scientific">Hoylesella shahii DSM 15611 = JCM 12083</name>
    <dbReference type="NCBI Taxonomy" id="1122991"/>
    <lineage>
        <taxon>Bacteria</taxon>
        <taxon>Pseudomonadati</taxon>
        <taxon>Bacteroidota</taxon>
        <taxon>Bacteroidia</taxon>
        <taxon>Bacteroidales</taxon>
        <taxon>Prevotellaceae</taxon>
        <taxon>Hoylesella</taxon>
    </lineage>
</organism>
<dbReference type="PANTHER" id="PTHR34986">
    <property type="entry name" value="EVOLVED BETA-GALACTOSIDASE SUBUNIT BETA"/>
    <property type="match status" value="1"/>
</dbReference>
<evidence type="ECO:0000313" key="2">
    <source>
        <dbReference type="Proteomes" id="UP000248314"/>
    </source>
</evidence>
<dbReference type="InterPro" id="IPR004375">
    <property type="entry name" value="NanQ/TabA/YiaL"/>
</dbReference>
<dbReference type="RefSeq" id="WP_025815201.1">
    <property type="nucleotide sequence ID" value="NZ_BAIZ01000001.1"/>
</dbReference>
<dbReference type="InterPro" id="IPR037012">
    <property type="entry name" value="NanQ/TabA/YiaL_sf"/>
</dbReference>
<sequence length="149" mass="16833">MVLDLLENFGKYVALNPFFPLVEAFIRDNKLEQLAPGSYNIKGEDVLLKIEMANGKSKTEAVLESHQQMIDIQIPLQQPETFGLASLASLPSADYFVEKDLSFYHNGQVQHYITCPVGGFLIFFPQDAHAPCISQYTTFKKAIFKVRNM</sequence>
<dbReference type="OrthoDB" id="9792756at2"/>
<gene>
    <name evidence="1" type="ORF">EJ73_00192</name>
</gene>
<dbReference type="EMBL" id="QJJX01000002">
    <property type="protein sequence ID" value="PXX24387.1"/>
    <property type="molecule type" value="Genomic_DNA"/>
</dbReference>
<reference evidence="1 2" key="1">
    <citation type="submission" date="2018-05" db="EMBL/GenBank/DDBJ databases">
        <title>Genomic Encyclopedia of Type Strains, Phase I: the one thousand microbial genomes (KMG-I) project.</title>
        <authorList>
            <person name="Kyrpides N."/>
        </authorList>
    </citation>
    <scope>NUCLEOTIDE SEQUENCE [LARGE SCALE GENOMIC DNA]</scope>
    <source>
        <strain evidence="1 2">DSM 15611</strain>
    </source>
</reference>
<dbReference type="Pfam" id="PF04074">
    <property type="entry name" value="DUF386"/>
    <property type="match status" value="1"/>
</dbReference>
<dbReference type="NCBIfam" id="TIGR00022">
    <property type="entry name" value="YhcH/YjgK/YiaL family protein"/>
    <property type="match status" value="1"/>
</dbReference>
<dbReference type="STRING" id="1122991.GCA_000613445_03346"/>
<name>A0A318IAB5_9BACT</name>
<dbReference type="GO" id="GO:0005829">
    <property type="term" value="C:cytosol"/>
    <property type="evidence" value="ECO:0007669"/>
    <property type="project" value="TreeGrafter"/>
</dbReference>
<accession>A0A318IAB5</accession>
<dbReference type="Gene3D" id="2.60.120.370">
    <property type="entry name" value="YhcH/YjgK/YiaL"/>
    <property type="match status" value="1"/>
</dbReference>
<dbReference type="AlphaFoldDB" id="A0A318IAB5"/>
<evidence type="ECO:0000313" key="1">
    <source>
        <dbReference type="EMBL" id="PXX24387.1"/>
    </source>
</evidence>